<name>A0A0F9LRT1_9ZZZZ</name>
<accession>A0A0F9LRT1</accession>
<dbReference type="EMBL" id="LAZR01005700">
    <property type="protein sequence ID" value="KKM97849.1"/>
    <property type="molecule type" value="Genomic_DNA"/>
</dbReference>
<sequence>MELMLNENSRGLPGWMALADPRVVLGAQTGAMAAPTTSSEGIELRAEENWPFQYLPRHWTWDMRATGTGALTFFAEVWGYTGNGWQSIGLINGGVMHSGTTTICVSEVFQFLARFKRVYFQLLTPTGTGFSLNVHLSPNV</sequence>
<organism evidence="1">
    <name type="scientific">marine sediment metagenome</name>
    <dbReference type="NCBI Taxonomy" id="412755"/>
    <lineage>
        <taxon>unclassified sequences</taxon>
        <taxon>metagenomes</taxon>
        <taxon>ecological metagenomes</taxon>
    </lineage>
</organism>
<proteinExistence type="predicted"/>
<dbReference type="AlphaFoldDB" id="A0A0F9LRT1"/>
<protein>
    <submittedName>
        <fullName evidence="1">Uncharacterized protein</fullName>
    </submittedName>
</protein>
<gene>
    <name evidence="1" type="ORF">LCGC14_1163860</name>
</gene>
<evidence type="ECO:0000313" key="1">
    <source>
        <dbReference type="EMBL" id="KKM97849.1"/>
    </source>
</evidence>
<reference evidence="1" key="1">
    <citation type="journal article" date="2015" name="Nature">
        <title>Complex archaea that bridge the gap between prokaryotes and eukaryotes.</title>
        <authorList>
            <person name="Spang A."/>
            <person name="Saw J.H."/>
            <person name="Jorgensen S.L."/>
            <person name="Zaremba-Niedzwiedzka K."/>
            <person name="Martijn J."/>
            <person name="Lind A.E."/>
            <person name="van Eijk R."/>
            <person name="Schleper C."/>
            <person name="Guy L."/>
            <person name="Ettema T.J."/>
        </authorList>
    </citation>
    <scope>NUCLEOTIDE SEQUENCE</scope>
</reference>
<comment type="caution">
    <text evidence="1">The sequence shown here is derived from an EMBL/GenBank/DDBJ whole genome shotgun (WGS) entry which is preliminary data.</text>
</comment>